<protein>
    <submittedName>
        <fullName evidence="2">Uncharacterized protein</fullName>
    </submittedName>
</protein>
<evidence type="ECO:0000313" key="3">
    <source>
        <dbReference type="Proteomes" id="UP000606974"/>
    </source>
</evidence>
<dbReference type="EMBL" id="JAACFV010000001">
    <property type="protein sequence ID" value="KAF7514453.1"/>
    <property type="molecule type" value="Genomic_DNA"/>
</dbReference>
<feature type="compositionally biased region" description="Gly residues" evidence="1">
    <location>
        <begin position="97"/>
        <end position="106"/>
    </location>
</feature>
<keyword evidence="3" id="KW-1185">Reference proteome</keyword>
<organism evidence="2 3">
    <name type="scientific">Endocarpon pusillum</name>
    <dbReference type="NCBI Taxonomy" id="364733"/>
    <lineage>
        <taxon>Eukaryota</taxon>
        <taxon>Fungi</taxon>
        <taxon>Dikarya</taxon>
        <taxon>Ascomycota</taxon>
        <taxon>Pezizomycotina</taxon>
        <taxon>Eurotiomycetes</taxon>
        <taxon>Chaetothyriomycetidae</taxon>
        <taxon>Verrucariales</taxon>
        <taxon>Verrucariaceae</taxon>
        <taxon>Endocarpon</taxon>
    </lineage>
</organism>
<evidence type="ECO:0000313" key="2">
    <source>
        <dbReference type="EMBL" id="KAF7514453.1"/>
    </source>
</evidence>
<accession>A0A8H7EAN2</accession>
<dbReference type="Proteomes" id="UP000606974">
    <property type="component" value="Unassembled WGS sequence"/>
</dbReference>
<feature type="region of interest" description="Disordered" evidence="1">
    <location>
        <begin position="79"/>
        <end position="106"/>
    </location>
</feature>
<name>A0A8H7EAN2_9EURO</name>
<proteinExistence type="predicted"/>
<sequence length="106" mass="11474">MQKMKKPYMPSGVMSAKGGDWQSIHCDSFLLPVGQYKDILAKTYVATNRGNAAGRRPSGIWAREAGPEAGPIEGVAGYENEQKSDIRQQPISMKARAGGGFQDDQS</sequence>
<reference evidence="2" key="1">
    <citation type="submission" date="2020-02" db="EMBL/GenBank/DDBJ databases">
        <authorList>
            <person name="Palmer J.M."/>
        </authorList>
    </citation>
    <scope>NUCLEOTIDE SEQUENCE</scope>
    <source>
        <strain evidence="2">EPUS1.4</strain>
        <tissue evidence="2">Thallus</tissue>
    </source>
</reference>
<evidence type="ECO:0000256" key="1">
    <source>
        <dbReference type="SAM" id="MobiDB-lite"/>
    </source>
</evidence>
<comment type="caution">
    <text evidence="2">The sequence shown here is derived from an EMBL/GenBank/DDBJ whole genome shotgun (WGS) entry which is preliminary data.</text>
</comment>
<gene>
    <name evidence="2" type="ORF">GJ744_000223</name>
</gene>
<dbReference type="AlphaFoldDB" id="A0A8H7EAN2"/>